<gene>
    <name evidence="3" type="ORF">A2V71_01915</name>
</gene>
<evidence type="ECO:0000313" key="4">
    <source>
        <dbReference type="Proteomes" id="UP000178764"/>
    </source>
</evidence>
<feature type="domain" description="YdbS-like PH" evidence="2">
    <location>
        <begin position="93"/>
        <end position="154"/>
    </location>
</feature>
<dbReference type="PANTHER" id="PTHR37938:SF1">
    <property type="entry name" value="BLL0215 PROTEIN"/>
    <property type="match status" value="1"/>
</dbReference>
<reference evidence="3 4" key="1">
    <citation type="journal article" date="2016" name="Nat. Commun.">
        <title>Thousands of microbial genomes shed light on interconnected biogeochemical processes in an aquifer system.</title>
        <authorList>
            <person name="Anantharaman K."/>
            <person name="Brown C.T."/>
            <person name="Hug L.A."/>
            <person name="Sharon I."/>
            <person name="Castelle C.J."/>
            <person name="Probst A.J."/>
            <person name="Thomas B.C."/>
            <person name="Singh A."/>
            <person name="Wilkins M.J."/>
            <person name="Karaoz U."/>
            <person name="Brodie E.L."/>
            <person name="Williams K.H."/>
            <person name="Hubbard S.S."/>
            <person name="Banfield J.F."/>
        </authorList>
    </citation>
    <scope>NUCLEOTIDE SEQUENCE [LARGE SCALE GENOMIC DNA]</scope>
</reference>
<name>A0A1F5DQ68_9BACT</name>
<dbReference type="AlphaFoldDB" id="A0A1F5DQ68"/>
<organism evidence="3 4">
    <name type="scientific">Candidatus Berkelbacteria bacterium RBG_13_40_8</name>
    <dbReference type="NCBI Taxonomy" id="1797467"/>
    <lineage>
        <taxon>Bacteria</taxon>
        <taxon>Candidatus Berkelbacteria</taxon>
    </lineage>
</organism>
<dbReference type="Pfam" id="PF03703">
    <property type="entry name" value="bPH_2"/>
    <property type="match status" value="1"/>
</dbReference>
<keyword evidence="1" id="KW-1133">Transmembrane helix</keyword>
<accession>A0A1F5DQ68</accession>
<comment type="caution">
    <text evidence="3">The sequence shown here is derived from an EMBL/GenBank/DDBJ whole genome shotgun (WGS) entry which is preliminary data.</text>
</comment>
<dbReference type="Proteomes" id="UP000178764">
    <property type="component" value="Unassembled WGS sequence"/>
</dbReference>
<evidence type="ECO:0000313" key="3">
    <source>
        <dbReference type="EMBL" id="OGD57161.1"/>
    </source>
</evidence>
<keyword evidence="1" id="KW-0472">Membrane</keyword>
<keyword evidence="1" id="KW-0812">Transmembrane</keyword>
<sequence>MDDFEIKDQRPDEEIIFVRRRHPWVLLRAALIMLLLAVIVLISFLIWGASLISVIALILAIIFAVFYLLGRWFVYNNDIFILSNQRIINIDQSAFFTRRVSEAELENIQNVTYEIKGPIKSFLNFGEIIISTAGNAPGLTLKNVENPHFIQEKIVELQKNVRGKSATPKRIIQ</sequence>
<dbReference type="InterPro" id="IPR005182">
    <property type="entry name" value="YdbS-like_PH"/>
</dbReference>
<dbReference type="EMBL" id="MEZT01000005">
    <property type="protein sequence ID" value="OGD57161.1"/>
    <property type="molecule type" value="Genomic_DNA"/>
</dbReference>
<evidence type="ECO:0000256" key="1">
    <source>
        <dbReference type="SAM" id="Phobius"/>
    </source>
</evidence>
<feature type="transmembrane region" description="Helical" evidence="1">
    <location>
        <begin position="25"/>
        <end position="46"/>
    </location>
</feature>
<feature type="transmembrane region" description="Helical" evidence="1">
    <location>
        <begin position="52"/>
        <end position="74"/>
    </location>
</feature>
<protein>
    <recommendedName>
        <fullName evidence="2">YdbS-like PH domain-containing protein</fullName>
    </recommendedName>
</protein>
<dbReference type="PANTHER" id="PTHR37938">
    <property type="entry name" value="BLL0215 PROTEIN"/>
    <property type="match status" value="1"/>
</dbReference>
<evidence type="ECO:0000259" key="2">
    <source>
        <dbReference type="Pfam" id="PF03703"/>
    </source>
</evidence>
<proteinExistence type="predicted"/>